<dbReference type="PANTHER" id="PTHR33525">
    <property type="match status" value="1"/>
</dbReference>
<evidence type="ECO:0000259" key="1">
    <source>
        <dbReference type="PROSITE" id="PS51833"/>
    </source>
</evidence>
<dbReference type="EMBL" id="CP101717">
    <property type="protein sequence ID" value="WLD59565.1"/>
    <property type="molecule type" value="Genomic_DNA"/>
</dbReference>
<gene>
    <name evidence="2" type="ORF">NFC81_07230</name>
</gene>
<organism evidence="2">
    <name type="scientific">Salinispirillum sp. LH 10-3-1</name>
    <dbReference type="NCBI Taxonomy" id="2952525"/>
    <lineage>
        <taxon>Bacteria</taxon>
        <taxon>Pseudomonadati</taxon>
        <taxon>Pseudomonadota</taxon>
        <taxon>Gammaproteobacteria</taxon>
        <taxon>Oceanospirillales</taxon>
        <taxon>Saccharospirillaceae</taxon>
        <taxon>Salinispirillum</taxon>
    </lineage>
</organism>
<dbReference type="Gene3D" id="1.10.3210.10">
    <property type="entry name" value="Hypothetical protein af1432"/>
    <property type="match status" value="1"/>
</dbReference>
<dbReference type="PROSITE" id="PS51833">
    <property type="entry name" value="HDOD"/>
    <property type="match status" value="1"/>
</dbReference>
<evidence type="ECO:0000313" key="2">
    <source>
        <dbReference type="EMBL" id="WLD59565.1"/>
    </source>
</evidence>
<dbReference type="SUPFAM" id="SSF109604">
    <property type="entry name" value="HD-domain/PDEase-like"/>
    <property type="match status" value="1"/>
</dbReference>
<reference evidence="2" key="1">
    <citation type="submission" date="2022-07" db="EMBL/GenBank/DDBJ databases">
        <title>Complete genome sequence of Salinispirillum sp. LH10-3-1 capable of multiple carbohydrate inversion isolated from a soda lake.</title>
        <authorList>
            <person name="Liu J."/>
            <person name="Zhai Y."/>
            <person name="Zhang H."/>
            <person name="Yang H."/>
            <person name="Qu J."/>
            <person name="Li J."/>
        </authorList>
    </citation>
    <scope>NUCLEOTIDE SEQUENCE</scope>
    <source>
        <strain evidence="2">LH 10-3-1</strain>
    </source>
</reference>
<dbReference type="InterPro" id="IPR003607">
    <property type="entry name" value="HD/PDEase_dom"/>
</dbReference>
<dbReference type="CDD" id="cd00077">
    <property type="entry name" value="HDc"/>
    <property type="match status" value="1"/>
</dbReference>
<dbReference type="AlphaFoldDB" id="A0AB38YKY7"/>
<dbReference type="InterPro" id="IPR013976">
    <property type="entry name" value="HDOD"/>
</dbReference>
<dbReference type="RefSeq" id="WP_304996857.1">
    <property type="nucleotide sequence ID" value="NZ_CP101717.1"/>
</dbReference>
<feature type="domain" description="HDOD" evidence="1">
    <location>
        <begin position="23"/>
        <end position="206"/>
    </location>
</feature>
<accession>A0AB38YKY7</accession>
<dbReference type="NCBIfam" id="TIGR00277">
    <property type="entry name" value="HDIG"/>
    <property type="match status" value="1"/>
</dbReference>
<sequence>MKEQAEQLLRQMERDIAANRLILPSLPEVAMRVRELTSDPNCEISHLEREVAKDAAISARLMKVANSSALLRGSPLTSLRQAITNLGFSLVRSLVTQLAILQTMQSGHDKQRLRGFVAGGLRISALCYTLTGYQKHLDQEQAALGGLLHDIGKLPLREFLETRPELSPEQRLQFEQLLHPMVGAMMLKRWQMVDSLVQMAREHEQIMRETGNPEADYVDIVIAANLLHYGTDKGRYAKYAGVTVPAIEKCIRGHAEENVHQSTEERMALALALISA</sequence>
<dbReference type="InterPro" id="IPR052340">
    <property type="entry name" value="RNase_Y/CdgJ"/>
</dbReference>
<name>A0AB38YKY7_9GAMM</name>
<dbReference type="Pfam" id="PF08668">
    <property type="entry name" value="HDOD"/>
    <property type="match status" value="1"/>
</dbReference>
<protein>
    <submittedName>
        <fullName evidence="2">HDOD domain-containing protein</fullName>
    </submittedName>
</protein>
<dbReference type="PANTHER" id="PTHR33525:SF3">
    <property type="entry name" value="RIBONUCLEASE Y"/>
    <property type="match status" value="1"/>
</dbReference>
<proteinExistence type="predicted"/>
<dbReference type="InterPro" id="IPR006675">
    <property type="entry name" value="HDIG_dom"/>
</dbReference>